<dbReference type="Proteomes" id="UP000617634">
    <property type="component" value="Unassembled WGS sequence"/>
</dbReference>
<dbReference type="GO" id="GO:0012505">
    <property type="term" value="C:endomembrane system"/>
    <property type="evidence" value="ECO:0007669"/>
    <property type="project" value="UniProtKB-SubCell"/>
</dbReference>
<feature type="transmembrane region" description="Helical" evidence="3">
    <location>
        <begin position="222"/>
        <end position="240"/>
    </location>
</feature>
<sequence>MDASKGLTLATRIGFATRGALYLVIAYLIVRTGKAEDTSGAIAYLGEGGGQILLAVMAIGLFAYGIWRLSDAIFDAERHGTDKKGMAERVGAGASGAIHLFLGWQAVSLMQGASSSSGSGAQEGAQTALDLPGGTVLVLIGALVLLGVGLFQLRKAWKASFLCHLEGRVAQKAWAQWSGRAGYAARGLVFLVTGYFLAQAGFQQEASEAGGMEQALGWLDNPWDVIVGLGFAAFGVFSLIEARYRVLHDVPVDEAVQRVVR</sequence>
<dbReference type="InterPro" id="IPR000633">
    <property type="entry name" value="Vinculin_CS"/>
</dbReference>
<comment type="subcellular location">
    <subcellularLocation>
        <location evidence="2">Endomembrane system</location>
        <topology evidence="2">Peripheral membrane protein</topology>
        <orientation evidence="2">Cytoplasmic side</orientation>
    </subcellularLocation>
</comment>
<reference evidence="5" key="1">
    <citation type="submission" date="2020-11" db="EMBL/GenBank/DDBJ databases">
        <title>Novosphingobium aureum sp. nov., a marine bacterium isolated from sediment of a salt flat.</title>
        <authorList>
            <person name="Yoo Y."/>
            <person name="Kim J.-J."/>
        </authorList>
    </citation>
    <scope>NUCLEOTIDE SEQUENCE</scope>
    <source>
        <strain evidence="5">YJ-S2-02</strain>
    </source>
</reference>
<proteinExistence type="predicted"/>
<feature type="transmembrane region" description="Helical" evidence="3">
    <location>
        <begin position="12"/>
        <end position="30"/>
    </location>
</feature>
<evidence type="ECO:0000256" key="1">
    <source>
        <dbReference type="ARBA" id="ARBA00023136"/>
    </source>
</evidence>
<evidence type="ECO:0000313" key="5">
    <source>
        <dbReference type="EMBL" id="MBH0112796.1"/>
    </source>
</evidence>
<feature type="transmembrane region" description="Helical" evidence="3">
    <location>
        <begin position="183"/>
        <end position="202"/>
    </location>
</feature>
<gene>
    <name evidence="5" type="ORF">I5E68_07510</name>
</gene>
<name>A0A931ML83_9SPHN</name>
<keyword evidence="3" id="KW-0812">Transmembrane</keyword>
<dbReference type="RefSeq" id="WP_197162567.1">
    <property type="nucleotide sequence ID" value="NZ_JADZGI010000001.1"/>
</dbReference>
<dbReference type="PROSITE" id="PS00664">
    <property type="entry name" value="VINCULIN_2"/>
    <property type="match status" value="1"/>
</dbReference>
<evidence type="ECO:0000256" key="3">
    <source>
        <dbReference type="SAM" id="Phobius"/>
    </source>
</evidence>
<keyword evidence="1 3" id="KW-0472">Membrane</keyword>
<feature type="transmembrane region" description="Helical" evidence="3">
    <location>
        <begin position="50"/>
        <end position="69"/>
    </location>
</feature>
<dbReference type="GO" id="GO:0005198">
    <property type="term" value="F:structural molecule activity"/>
    <property type="evidence" value="ECO:0007669"/>
    <property type="project" value="InterPro"/>
</dbReference>
<dbReference type="InterPro" id="IPR009597">
    <property type="entry name" value="DUF1206"/>
</dbReference>
<feature type="domain" description="DUF1206" evidence="4">
    <location>
        <begin position="181"/>
        <end position="245"/>
    </location>
</feature>
<feature type="transmembrane region" description="Helical" evidence="3">
    <location>
        <begin position="90"/>
        <end position="111"/>
    </location>
</feature>
<evidence type="ECO:0000259" key="4">
    <source>
        <dbReference type="Pfam" id="PF06724"/>
    </source>
</evidence>
<dbReference type="GO" id="GO:0015629">
    <property type="term" value="C:actin cytoskeleton"/>
    <property type="evidence" value="ECO:0007669"/>
    <property type="project" value="InterPro"/>
</dbReference>
<accession>A0A931ML83</accession>
<organism evidence="5 6">
    <name type="scientific">Novosphingobium aureum</name>
    <dbReference type="NCBI Taxonomy" id="2792964"/>
    <lineage>
        <taxon>Bacteria</taxon>
        <taxon>Pseudomonadati</taxon>
        <taxon>Pseudomonadota</taxon>
        <taxon>Alphaproteobacteria</taxon>
        <taxon>Sphingomonadales</taxon>
        <taxon>Sphingomonadaceae</taxon>
        <taxon>Novosphingobium</taxon>
    </lineage>
</organism>
<feature type="transmembrane region" description="Helical" evidence="3">
    <location>
        <begin position="131"/>
        <end position="151"/>
    </location>
</feature>
<protein>
    <submittedName>
        <fullName evidence="5">DUF1206 domain-containing protein</fullName>
    </submittedName>
</protein>
<dbReference type="GO" id="GO:0007155">
    <property type="term" value="P:cell adhesion"/>
    <property type="evidence" value="ECO:0007669"/>
    <property type="project" value="InterPro"/>
</dbReference>
<dbReference type="AlphaFoldDB" id="A0A931ML83"/>
<dbReference type="Pfam" id="PF06724">
    <property type="entry name" value="DUF1206"/>
    <property type="match status" value="3"/>
</dbReference>
<evidence type="ECO:0000256" key="2">
    <source>
        <dbReference type="ARBA" id="ARBA00029433"/>
    </source>
</evidence>
<dbReference type="EMBL" id="JADZGI010000001">
    <property type="protein sequence ID" value="MBH0112796.1"/>
    <property type="molecule type" value="Genomic_DNA"/>
</dbReference>
<feature type="domain" description="DUF1206" evidence="4">
    <location>
        <begin position="13"/>
        <end position="74"/>
    </location>
</feature>
<comment type="caution">
    <text evidence="5">The sequence shown here is derived from an EMBL/GenBank/DDBJ whole genome shotgun (WGS) entry which is preliminary data.</text>
</comment>
<keyword evidence="6" id="KW-1185">Reference proteome</keyword>
<feature type="domain" description="DUF1206" evidence="4">
    <location>
        <begin position="90"/>
        <end position="158"/>
    </location>
</feature>
<keyword evidence="3" id="KW-1133">Transmembrane helix</keyword>
<evidence type="ECO:0000313" key="6">
    <source>
        <dbReference type="Proteomes" id="UP000617634"/>
    </source>
</evidence>